<sequence length="119" mass="13223">METGTQWGPWECAKAAPVRKPGDTGGVSKQETVEAVRGSDTAIEGTPMRTYVYTTVVTLTFSNQKPRTGTVKTTLYVDTQTGLPRREIDVVRDFPPTTTDYYDYDAKIDITLPPCEKEI</sequence>
<dbReference type="Proteomes" id="UP000320048">
    <property type="component" value="Unassembled WGS sequence"/>
</dbReference>
<dbReference type="AlphaFoldDB" id="A0A537J679"/>
<organism evidence="2 3">
    <name type="scientific">Candidatus Segetimicrobium genomatis</name>
    <dbReference type="NCBI Taxonomy" id="2569760"/>
    <lineage>
        <taxon>Bacteria</taxon>
        <taxon>Bacillati</taxon>
        <taxon>Candidatus Sysuimicrobiota</taxon>
        <taxon>Candidatus Sysuimicrobiia</taxon>
        <taxon>Candidatus Sysuimicrobiales</taxon>
        <taxon>Candidatus Segetimicrobiaceae</taxon>
        <taxon>Candidatus Segetimicrobium</taxon>
    </lineage>
</organism>
<proteinExistence type="predicted"/>
<accession>A0A537J679</accession>
<protein>
    <submittedName>
        <fullName evidence="2">Uncharacterized protein</fullName>
    </submittedName>
</protein>
<gene>
    <name evidence="2" type="ORF">E6H04_11215</name>
</gene>
<dbReference type="EMBL" id="VBAO01000316">
    <property type="protein sequence ID" value="TMI79074.1"/>
    <property type="molecule type" value="Genomic_DNA"/>
</dbReference>
<name>A0A537J679_9BACT</name>
<evidence type="ECO:0000256" key="1">
    <source>
        <dbReference type="SAM" id="MobiDB-lite"/>
    </source>
</evidence>
<feature type="region of interest" description="Disordered" evidence="1">
    <location>
        <begin position="1"/>
        <end position="39"/>
    </location>
</feature>
<comment type="caution">
    <text evidence="2">The sequence shown here is derived from an EMBL/GenBank/DDBJ whole genome shotgun (WGS) entry which is preliminary data.</text>
</comment>
<evidence type="ECO:0000313" key="3">
    <source>
        <dbReference type="Proteomes" id="UP000320048"/>
    </source>
</evidence>
<reference evidence="2 3" key="1">
    <citation type="journal article" date="2019" name="Nat. Microbiol.">
        <title>Mediterranean grassland soil C-N compound turnover is dependent on rainfall and depth, and is mediated by genomically divergent microorganisms.</title>
        <authorList>
            <person name="Diamond S."/>
            <person name="Andeer P.F."/>
            <person name="Li Z."/>
            <person name="Crits-Christoph A."/>
            <person name="Burstein D."/>
            <person name="Anantharaman K."/>
            <person name="Lane K.R."/>
            <person name="Thomas B.C."/>
            <person name="Pan C."/>
            <person name="Northen T.R."/>
            <person name="Banfield J.F."/>
        </authorList>
    </citation>
    <scope>NUCLEOTIDE SEQUENCE [LARGE SCALE GENOMIC DNA]</scope>
    <source>
        <strain evidence="2">NP_7</strain>
    </source>
</reference>
<evidence type="ECO:0000313" key="2">
    <source>
        <dbReference type="EMBL" id="TMI79074.1"/>
    </source>
</evidence>